<proteinExistence type="predicted"/>
<feature type="non-terminal residue" evidence="2">
    <location>
        <position position="1"/>
    </location>
</feature>
<dbReference type="Proteomes" id="UP000677228">
    <property type="component" value="Unassembled WGS sequence"/>
</dbReference>
<evidence type="ECO:0000313" key="3">
    <source>
        <dbReference type="EMBL" id="CAF3816968.1"/>
    </source>
</evidence>
<sequence>CFDGDTTVVREDGSRVRMRNLKVGDQVIVAYKTSDNGIELRSSPILAMDIYQKYDNDSPVDYLEIQVAANISIPPLHITRRHSLLVRREHDSEVKYLFASQVNIGDHLYLLKNDYRSAVQTKITHIKDVTLFDAYAPLTLEGNLVVNDVVVSCYGTFTHSFVHLAMAPRRWLLYGALHTTLMGQKYVEEHFNLIIKYLMAINLL</sequence>
<dbReference type="SUPFAM" id="SSF51294">
    <property type="entry name" value="Hedgehog/intein (Hint) domain"/>
    <property type="match status" value="1"/>
</dbReference>
<dbReference type="EMBL" id="CAJOBA010007971">
    <property type="protein sequence ID" value="CAF3816968.1"/>
    <property type="molecule type" value="Genomic_DNA"/>
</dbReference>
<dbReference type="Gene3D" id="2.170.16.10">
    <property type="entry name" value="Hedgehog/Intein (Hint) domain"/>
    <property type="match status" value="1"/>
</dbReference>
<dbReference type="GO" id="GO:0001708">
    <property type="term" value="P:cell fate specification"/>
    <property type="evidence" value="ECO:0007669"/>
    <property type="project" value="TreeGrafter"/>
</dbReference>
<dbReference type="Pfam" id="PF01079">
    <property type="entry name" value="Hint"/>
    <property type="match status" value="1"/>
</dbReference>
<dbReference type="InterPro" id="IPR050387">
    <property type="entry name" value="Hedgehog_Signaling"/>
</dbReference>
<dbReference type="PANTHER" id="PTHR11889">
    <property type="entry name" value="HEDGEHOG"/>
    <property type="match status" value="1"/>
</dbReference>
<dbReference type="CDD" id="cd00081">
    <property type="entry name" value="Hint"/>
    <property type="match status" value="1"/>
</dbReference>
<evidence type="ECO:0000313" key="4">
    <source>
        <dbReference type="Proteomes" id="UP000677228"/>
    </source>
</evidence>
<dbReference type="GO" id="GO:0005509">
    <property type="term" value="F:calcium ion binding"/>
    <property type="evidence" value="ECO:0007669"/>
    <property type="project" value="TreeGrafter"/>
</dbReference>
<comment type="caution">
    <text evidence="2">The sequence shown here is derived from an EMBL/GenBank/DDBJ whole genome shotgun (WGS) entry which is preliminary data.</text>
</comment>
<feature type="domain" description="Hedgehog protein Hint" evidence="1">
    <location>
        <begin position="1"/>
        <end position="182"/>
    </location>
</feature>
<dbReference type="Proteomes" id="UP000682733">
    <property type="component" value="Unassembled WGS sequence"/>
</dbReference>
<organism evidence="2 4">
    <name type="scientific">Didymodactylos carnosus</name>
    <dbReference type="NCBI Taxonomy" id="1234261"/>
    <lineage>
        <taxon>Eukaryota</taxon>
        <taxon>Metazoa</taxon>
        <taxon>Spiralia</taxon>
        <taxon>Gnathifera</taxon>
        <taxon>Rotifera</taxon>
        <taxon>Eurotatoria</taxon>
        <taxon>Bdelloidea</taxon>
        <taxon>Philodinida</taxon>
        <taxon>Philodinidae</taxon>
        <taxon>Didymodactylos</taxon>
    </lineage>
</organism>
<accession>A0A8S2E3T7</accession>
<dbReference type="PANTHER" id="PTHR11889:SF31">
    <property type="entry name" value="PROTEIN HEDGEHOG"/>
    <property type="match status" value="1"/>
</dbReference>
<evidence type="ECO:0000259" key="1">
    <source>
        <dbReference type="Pfam" id="PF01079"/>
    </source>
</evidence>
<evidence type="ECO:0000313" key="2">
    <source>
        <dbReference type="EMBL" id="CAF1050079.1"/>
    </source>
</evidence>
<dbReference type="InterPro" id="IPR001767">
    <property type="entry name" value="Hedgehog_Hint"/>
</dbReference>
<dbReference type="GO" id="GO:0005615">
    <property type="term" value="C:extracellular space"/>
    <property type="evidence" value="ECO:0007669"/>
    <property type="project" value="TreeGrafter"/>
</dbReference>
<protein>
    <recommendedName>
        <fullName evidence="1">Hedgehog protein Hint domain-containing protein</fullName>
    </recommendedName>
</protein>
<dbReference type="AlphaFoldDB" id="A0A8S2E3T7"/>
<dbReference type="GO" id="GO:0007224">
    <property type="term" value="P:smoothened signaling pathway"/>
    <property type="evidence" value="ECO:0007669"/>
    <property type="project" value="TreeGrafter"/>
</dbReference>
<dbReference type="InterPro" id="IPR036844">
    <property type="entry name" value="Hint_dom_sf"/>
</dbReference>
<gene>
    <name evidence="2" type="ORF">OVA965_LOCUS16894</name>
    <name evidence="3" type="ORF">TMI583_LOCUS16906</name>
</gene>
<dbReference type="GO" id="GO:0005113">
    <property type="term" value="F:patched binding"/>
    <property type="evidence" value="ECO:0007669"/>
    <property type="project" value="TreeGrafter"/>
</dbReference>
<dbReference type="GO" id="GO:0016540">
    <property type="term" value="P:protein autoprocessing"/>
    <property type="evidence" value="ECO:0007669"/>
    <property type="project" value="InterPro"/>
</dbReference>
<dbReference type="GO" id="GO:0010468">
    <property type="term" value="P:regulation of gene expression"/>
    <property type="evidence" value="ECO:0007669"/>
    <property type="project" value="TreeGrafter"/>
</dbReference>
<dbReference type="EMBL" id="CAJNOK010007958">
    <property type="protein sequence ID" value="CAF1050079.1"/>
    <property type="molecule type" value="Genomic_DNA"/>
</dbReference>
<reference evidence="2" key="1">
    <citation type="submission" date="2021-02" db="EMBL/GenBank/DDBJ databases">
        <authorList>
            <person name="Nowell W R."/>
        </authorList>
    </citation>
    <scope>NUCLEOTIDE SEQUENCE</scope>
</reference>
<name>A0A8S2E3T7_9BILA</name>